<dbReference type="RefSeq" id="WP_190477191.1">
    <property type="nucleotide sequence ID" value="NZ_JACJSG010000042.1"/>
</dbReference>
<gene>
    <name evidence="1" type="ORF">H6G83_25520</name>
</gene>
<organism evidence="1 2">
    <name type="scientific">Anabaena azotica FACHB-119</name>
    <dbReference type="NCBI Taxonomy" id="947527"/>
    <lineage>
        <taxon>Bacteria</taxon>
        <taxon>Bacillati</taxon>
        <taxon>Cyanobacteriota</taxon>
        <taxon>Cyanophyceae</taxon>
        <taxon>Nostocales</taxon>
        <taxon>Nostocaceae</taxon>
        <taxon>Anabaena</taxon>
        <taxon>Anabaena azotica</taxon>
    </lineage>
</organism>
<comment type="caution">
    <text evidence="1">The sequence shown here is derived from an EMBL/GenBank/DDBJ whole genome shotgun (WGS) entry which is preliminary data.</text>
</comment>
<proteinExistence type="predicted"/>
<reference evidence="1 2" key="1">
    <citation type="journal article" date="2020" name="ISME J.">
        <title>Comparative genomics reveals insights into cyanobacterial evolution and habitat adaptation.</title>
        <authorList>
            <person name="Chen M.Y."/>
            <person name="Teng W.K."/>
            <person name="Zhao L."/>
            <person name="Hu C.X."/>
            <person name="Zhou Y.K."/>
            <person name="Han B.P."/>
            <person name="Song L.R."/>
            <person name="Shu W.S."/>
        </authorList>
    </citation>
    <scope>NUCLEOTIDE SEQUENCE [LARGE SCALE GENOMIC DNA]</scope>
    <source>
        <strain evidence="1 2">FACHB-119</strain>
    </source>
</reference>
<dbReference type="EMBL" id="JACJSG010000042">
    <property type="protein sequence ID" value="MBD2503926.1"/>
    <property type="molecule type" value="Genomic_DNA"/>
</dbReference>
<accession>A0ABR8DAG1</accession>
<name>A0ABR8DAG1_9NOST</name>
<sequence>MARDIRMVSNCVSIELTLINKIEVLKETARLILEDNQYKEIANSYSPDVAIPDVITASDELLSEIASRNQIK</sequence>
<evidence type="ECO:0000313" key="1">
    <source>
        <dbReference type="EMBL" id="MBD2503926.1"/>
    </source>
</evidence>
<protein>
    <submittedName>
        <fullName evidence="1">Uncharacterized protein</fullName>
    </submittedName>
</protein>
<dbReference type="Proteomes" id="UP000661112">
    <property type="component" value="Unassembled WGS sequence"/>
</dbReference>
<evidence type="ECO:0000313" key="2">
    <source>
        <dbReference type="Proteomes" id="UP000661112"/>
    </source>
</evidence>
<keyword evidence="2" id="KW-1185">Reference proteome</keyword>